<feature type="region of interest" description="Disordered" evidence="1">
    <location>
        <begin position="57"/>
        <end position="80"/>
    </location>
</feature>
<protein>
    <submittedName>
        <fullName evidence="3">Seroin 3</fullName>
    </submittedName>
</protein>
<name>A0A3G1T160_ANTYA</name>
<sequence length="99" mass="10711">MSKLIIVVVMAVAFYVTEANPAPNAFDPINNFAPFNPRHFPIAHSFESVRALRPEEGGQVSGMAISTSTRDDGAGGSVSQGRVLVNKNGKLYETSFRKK</sequence>
<gene>
    <name evidence="3" type="primary">Sn3</name>
</gene>
<reference evidence="3" key="1">
    <citation type="journal article" date="2018" name="Insect Biochem. Mol. Biol.">
        <title>The expansion of genes encoding soluble silk components in the greater wax moth, Galleria mellonella.</title>
        <authorList>
            <person name="Kludkiewicz B."/>
            <person name="Kucerova L."/>
            <person name="Konikova T."/>
            <person name="Strnad H."/>
            <person name="Hradilova M."/>
            <person name="Zaloudikova A."/>
            <person name="Sehadova H."/>
            <person name="Konik P."/>
            <person name="Sehnal F."/>
            <person name="Zurovec M."/>
        </authorList>
    </citation>
    <scope>NUCLEOTIDE SEQUENCE</scope>
    <source>
        <tissue evidence="3">Larval silk glands</tissue>
    </source>
</reference>
<organism evidence="3">
    <name type="scientific">Antheraea yamamai</name>
    <name type="common">Japanese oak silkmoth</name>
    <dbReference type="NCBI Taxonomy" id="7121"/>
    <lineage>
        <taxon>Eukaryota</taxon>
        <taxon>Metazoa</taxon>
        <taxon>Ecdysozoa</taxon>
        <taxon>Arthropoda</taxon>
        <taxon>Hexapoda</taxon>
        <taxon>Insecta</taxon>
        <taxon>Pterygota</taxon>
        <taxon>Neoptera</taxon>
        <taxon>Endopterygota</taxon>
        <taxon>Lepidoptera</taxon>
        <taxon>Glossata</taxon>
        <taxon>Ditrysia</taxon>
        <taxon>Bombycoidea</taxon>
        <taxon>Saturniidae</taxon>
        <taxon>Saturniinae</taxon>
        <taxon>Saturniini</taxon>
        <taxon>Antheraea</taxon>
    </lineage>
</organism>
<dbReference type="AlphaFoldDB" id="A0A3G1T160"/>
<keyword evidence="2" id="KW-0732">Signal</keyword>
<evidence type="ECO:0000256" key="2">
    <source>
        <dbReference type="SAM" id="SignalP"/>
    </source>
</evidence>
<feature type="signal peptide" evidence="2">
    <location>
        <begin position="1"/>
        <end position="19"/>
    </location>
</feature>
<evidence type="ECO:0000313" key="3">
    <source>
        <dbReference type="EMBL" id="AXY94634.1"/>
    </source>
</evidence>
<feature type="chain" id="PRO_5018331466" evidence="2">
    <location>
        <begin position="20"/>
        <end position="99"/>
    </location>
</feature>
<proteinExistence type="evidence at transcript level"/>
<evidence type="ECO:0000256" key="1">
    <source>
        <dbReference type="SAM" id="MobiDB-lite"/>
    </source>
</evidence>
<accession>A0A3G1T160</accession>
<dbReference type="EMBL" id="MG604955">
    <property type="protein sequence ID" value="AXY94634.1"/>
    <property type="molecule type" value="mRNA"/>
</dbReference>